<comment type="similarity">
    <text evidence="2 9">Belongs to the eIF-2-beta/eIF-5 family.</text>
</comment>
<evidence type="ECO:0000256" key="4">
    <source>
        <dbReference type="ARBA" id="ARBA00022314"/>
    </source>
</evidence>
<sequence length="142" mass="16722">MEREIEILRNYDLLLERAYTQLPQKRSMRAYDIPSLEVEHVGDHTIVTNFKNVCDRLRREPRIVMRFFLKELAMPGTVDERGNLVIYRRVSSHSLNTLYQKFLTTYVRCPTCGSFDTELIRKGKVWYIKCLACGAETFVKPV</sequence>
<dbReference type="Proteomes" id="UP000605805">
    <property type="component" value="Unassembled WGS sequence"/>
</dbReference>
<comment type="subunit">
    <text evidence="3 9">Heterotrimer composed of an alpha, a beta and a gamma chain.</text>
</comment>
<dbReference type="GO" id="GO:0003743">
    <property type="term" value="F:translation initiation factor activity"/>
    <property type="evidence" value="ECO:0007669"/>
    <property type="project" value="UniProtKB-UniRule"/>
</dbReference>
<reference evidence="11" key="1">
    <citation type="journal article" date="2020" name="ISME J.">
        <title>Gammaproteobacteria mediating utilization of methyl-, sulfur- and petroleum organic compounds in deep ocean hydrothermal plumes.</title>
        <authorList>
            <person name="Zhou Z."/>
            <person name="Liu Y."/>
            <person name="Pan J."/>
            <person name="Cron B.R."/>
            <person name="Toner B.M."/>
            <person name="Anantharaman K."/>
            <person name="Breier J.A."/>
            <person name="Dick G.J."/>
            <person name="Li M."/>
        </authorList>
    </citation>
    <scope>NUCLEOTIDE SEQUENCE</scope>
    <source>
        <strain evidence="11">SZUA-1435</strain>
    </source>
</reference>
<evidence type="ECO:0000313" key="11">
    <source>
        <dbReference type="EMBL" id="HIP57607.1"/>
    </source>
</evidence>
<dbReference type="EMBL" id="DQTV01000123">
    <property type="protein sequence ID" value="HIP57607.1"/>
    <property type="molecule type" value="Genomic_DNA"/>
</dbReference>
<evidence type="ECO:0000256" key="7">
    <source>
        <dbReference type="ARBA" id="ARBA00031466"/>
    </source>
</evidence>
<dbReference type="PANTHER" id="PTHR23001:SF3">
    <property type="entry name" value="EUKARYOTIC TRANSLATION INITIATION FACTOR 2 SUBUNIT 2"/>
    <property type="match status" value="1"/>
</dbReference>
<dbReference type="InterPro" id="IPR016190">
    <property type="entry name" value="Transl_init_fac_IF2/IF5_Zn-bd"/>
</dbReference>
<dbReference type="Pfam" id="PF01873">
    <property type="entry name" value="eIF-5_eIF-2B"/>
    <property type="match status" value="1"/>
</dbReference>
<dbReference type="InterPro" id="IPR004458">
    <property type="entry name" value="TIF2_bsu_arc"/>
</dbReference>
<keyword evidence="6 9" id="KW-0648">Protein biosynthesis</keyword>
<evidence type="ECO:0000256" key="3">
    <source>
        <dbReference type="ARBA" id="ARBA00011243"/>
    </source>
</evidence>
<keyword evidence="5 9" id="KW-0396">Initiation factor</keyword>
<accession>A0A833DTT0</accession>
<dbReference type="PANTHER" id="PTHR23001">
    <property type="entry name" value="EUKARYOTIC TRANSLATION INITIATION FACTOR"/>
    <property type="match status" value="1"/>
</dbReference>
<name>A0A833DTT0_9CREN</name>
<proteinExistence type="inferred from homology"/>
<evidence type="ECO:0000256" key="1">
    <source>
        <dbReference type="ARBA" id="ARBA00003323"/>
    </source>
</evidence>
<evidence type="ECO:0000313" key="12">
    <source>
        <dbReference type="Proteomes" id="UP000605805"/>
    </source>
</evidence>
<organism evidence="11 12">
    <name type="scientific">Ignisphaera aggregans</name>
    <dbReference type="NCBI Taxonomy" id="334771"/>
    <lineage>
        <taxon>Archaea</taxon>
        <taxon>Thermoproteota</taxon>
        <taxon>Thermoprotei</taxon>
        <taxon>Desulfurococcales</taxon>
        <taxon>Desulfurococcaceae</taxon>
        <taxon>Ignisphaera</taxon>
    </lineage>
</organism>
<evidence type="ECO:0000256" key="8">
    <source>
        <dbReference type="ARBA" id="ARBA00032408"/>
    </source>
</evidence>
<evidence type="ECO:0000259" key="10">
    <source>
        <dbReference type="SMART" id="SM00653"/>
    </source>
</evidence>
<feature type="domain" description="Translation initiation factor IF2/IF5" evidence="10">
    <location>
        <begin position="28"/>
        <end position="136"/>
    </location>
</feature>
<dbReference type="SUPFAM" id="SSF100966">
    <property type="entry name" value="Translation initiation factor 2 beta, aIF2beta, N-terminal domain"/>
    <property type="match status" value="1"/>
</dbReference>
<dbReference type="SMART" id="SM00653">
    <property type="entry name" value="eIF2B_5"/>
    <property type="match status" value="1"/>
</dbReference>
<dbReference type="AlphaFoldDB" id="A0A833DTT0"/>
<protein>
    <recommendedName>
        <fullName evidence="4 9">Translation initiation factor 2 subunit beta</fullName>
    </recommendedName>
    <alternativeName>
        <fullName evidence="7 9">aIF2-beta</fullName>
    </alternativeName>
    <alternativeName>
        <fullName evidence="8 9">eIF-2-beta</fullName>
    </alternativeName>
</protein>
<dbReference type="InterPro" id="IPR045196">
    <property type="entry name" value="IF2/IF5"/>
</dbReference>
<gene>
    <name evidence="9" type="primary">eif2b</name>
    <name evidence="11" type="ORF">EYH02_06065</name>
</gene>
<dbReference type="InterPro" id="IPR016189">
    <property type="entry name" value="Transl_init_fac_IF2/IF5_N"/>
</dbReference>
<dbReference type="SUPFAM" id="SSF75689">
    <property type="entry name" value="Zinc-binding domain of translation initiation factor 2 beta"/>
    <property type="match status" value="1"/>
</dbReference>
<comment type="function">
    <text evidence="1 9">eIF-2 functions in the early steps of protein synthesis by forming a ternary complex with GTP and initiator tRNA.</text>
</comment>
<evidence type="ECO:0000256" key="2">
    <source>
        <dbReference type="ARBA" id="ARBA00010397"/>
    </source>
</evidence>
<dbReference type="Gene3D" id="3.30.30.170">
    <property type="match status" value="1"/>
</dbReference>
<dbReference type="NCBIfam" id="NF003067">
    <property type="entry name" value="PRK03988.1"/>
    <property type="match status" value="1"/>
</dbReference>
<comment type="caution">
    <text evidence="11">The sequence shown here is derived from an EMBL/GenBank/DDBJ whole genome shotgun (WGS) entry which is preliminary data.</text>
</comment>
<dbReference type="InterPro" id="IPR002735">
    <property type="entry name" value="Transl_init_fac_IF2/IF5_dom"/>
</dbReference>
<evidence type="ECO:0000256" key="5">
    <source>
        <dbReference type="ARBA" id="ARBA00022540"/>
    </source>
</evidence>
<dbReference type="HAMAP" id="MF_00232">
    <property type="entry name" value="eIF_2_beta"/>
    <property type="match status" value="1"/>
</dbReference>
<evidence type="ECO:0000256" key="6">
    <source>
        <dbReference type="ARBA" id="ARBA00022917"/>
    </source>
</evidence>
<evidence type="ECO:0000256" key="9">
    <source>
        <dbReference type="HAMAP-Rule" id="MF_00232"/>
    </source>
</evidence>